<feature type="compositionally biased region" description="Basic residues" evidence="1">
    <location>
        <begin position="282"/>
        <end position="296"/>
    </location>
</feature>
<evidence type="ECO:0008006" key="6">
    <source>
        <dbReference type="Google" id="ProtNLM"/>
    </source>
</evidence>
<sequence>MAGKKGKQAVICLSSSESEEEEDEHYDVDDEESSSESCSDDGSDWNEEETASKSTEDGDWNDDDEEAGSESLEDGDWNDKDEEEEAGSESLEDGDEDEGGSESAKPLDIEATCNRITHLLKGGNDLQELKLEECKAYLRKHGLRLTGSKAVCIQRIQDHWRLKDGKGEKLYPRSSFFITCTGDVCRGDVVLFTQRVYARYDKVTRNGNVLGKRTIAGKVVKESYGAAKQQHTFTVEILWSKGFKSLPPLFPLLVKGRNLYRLKTFRQQWDDEEERSRVLTEKHRRGAAARHLRALNKARCANQGSKRRRQSNHSRSPKRRRIQRAVPSTKTERHKGIDSRGKAPPLEHAKTKRVAKARKPKSSLKNQGDKIPRFHTYTQDGDPQVPYWSQTQYRPKNFQFMEHENRGPCHVSKYNASDAMRFSPFRPYMNPMVVPAFRHPGYNQRNNGQHAYADSGYQFGARNVNHLVNHGSAYNQKPVGTEIYRGQRSGFLRCSMPGCGDLGADGCVISSCWRCCRRSGRKCPRHQRNFPF</sequence>
<accession>A0A9Q0K6K3</accession>
<feature type="compositionally biased region" description="Polar residues" evidence="1">
    <location>
        <begin position="376"/>
        <end position="385"/>
    </location>
</feature>
<feature type="domain" description="SAP" evidence="2">
    <location>
        <begin position="125"/>
        <end position="161"/>
    </location>
</feature>
<feature type="domain" description="DUF7699" evidence="3">
    <location>
        <begin position="185"/>
        <end position="269"/>
    </location>
</feature>
<dbReference type="EMBL" id="JAMYWD010000007">
    <property type="protein sequence ID" value="KAJ4964892.1"/>
    <property type="molecule type" value="Genomic_DNA"/>
</dbReference>
<feature type="region of interest" description="Disordered" evidence="1">
    <location>
        <begin position="273"/>
        <end position="385"/>
    </location>
</feature>
<keyword evidence="5" id="KW-1185">Reference proteome</keyword>
<dbReference type="InterPro" id="IPR056116">
    <property type="entry name" value="DUF7699"/>
</dbReference>
<comment type="caution">
    <text evidence="4">The sequence shown here is derived from an EMBL/GenBank/DDBJ whole genome shotgun (WGS) entry which is preliminary data.</text>
</comment>
<evidence type="ECO:0000313" key="5">
    <source>
        <dbReference type="Proteomes" id="UP001141806"/>
    </source>
</evidence>
<dbReference type="PANTHER" id="PTHR35323">
    <property type="entry name" value="SAP DOMAIN-CONTAINING PROTEIN"/>
    <property type="match status" value="1"/>
</dbReference>
<gene>
    <name evidence="4" type="ORF">NE237_016741</name>
</gene>
<feature type="compositionally biased region" description="Basic residues" evidence="1">
    <location>
        <begin position="305"/>
        <end position="323"/>
    </location>
</feature>
<feature type="compositionally biased region" description="Acidic residues" evidence="1">
    <location>
        <begin position="17"/>
        <end position="49"/>
    </location>
</feature>
<dbReference type="AlphaFoldDB" id="A0A9Q0K6K3"/>
<dbReference type="Proteomes" id="UP001141806">
    <property type="component" value="Unassembled WGS sequence"/>
</dbReference>
<protein>
    <recommendedName>
        <fullName evidence="6">SAP domain-containing protein</fullName>
    </recommendedName>
</protein>
<feature type="region of interest" description="Disordered" evidence="1">
    <location>
        <begin position="1"/>
        <end position="108"/>
    </location>
</feature>
<feature type="compositionally biased region" description="Basic and acidic residues" evidence="1">
    <location>
        <begin position="330"/>
        <end position="349"/>
    </location>
</feature>
<dbReference type="Pfam" id="PF24766">
    <property type="entry name" value="DUF7699"/>
    <property type="match status" value="1"/>
</dbReference>
<reference evidence="4" key="1">
    <citation type="journal article" date="2023" name="Plant J.">
        <title>The genome of the king protea, Protea cynaroides.</title>
        <authorList>
            <person name="Chang J."/>
            <person name="Duong T.A."/>
            <person name="Schoeman C."/>
            <person name="Ma X."/>
            <person name="Roodt D."/>
            <person name="Barker N."/>
            <person name="Li Z."/>
            <person name="Van de Peer Y."/>
            <person name="Mizrachi E."/>
        </authorList>
    </citation>
    <scope>NUCLEOTIDE SEQUENCE</scope>
    <source>
        <tissue evidence="4">Young leaves</tissue>
    </source>
</reference>
<name>A0A9Q0K6K3_9MAGN</name>
<dbReference type="Pfam" id="PF02037">
    <property type="entry name" value="SAP"/>
    <property type="match status" value="1"/>
</dbReference>
<organism evidence="4 5">
    <name type="scientific">Protea cynaroides</name>
    <dbReference type="NCBI Taxonomy" id="273540"/>
    <lineage>
        <taxon>Eukaryota</taxon>
        <taxon>Viridiplantae</taxon>
        <taxon>Streptophyta</taxon>
        <taxon>Embryophyta</taxon>
        <taxon>Tracheophyta</taxon>
        <taxon>Spermatophyta</taxon>
        <taxon>Magnoliopsida</taxon>
        <taxon>Proteales</taxon>
        <taxon>Proteaceae</taxon>
        <taxon>Protea</taxon>
    </lineage>
</organism>
<proteinExistence type="predicted"/>
<feature type="compositionally biased region" description="Acidic residues" evidence="1">
    <location>
        <begin position="57"/>
        <end position="100"/>
    </location>
</feature>
<dbReference type="OrthoDB" id="690722at2759"/>
<evidence type="ECO:0000256" key="1">
    <source>
        <dbReference type="SAM" id="MobiDB-lite"/>
    </source>
</evidence>
<evidence type="ECO:0000259" key="2">
    <source>
        <dbReference type="Pfam" id="PF02037"/>
    </source>
</evidence>
<dbReference type="PANTHER" id="PTHR35323:SF2">
    <property type="entry name" value="SAP DOMAIN-CONTAINING PROTEIN"/>
    <property type="match status" value="1"/>
</dbReference>
<feature type="compositionally biased region" description="Basic residues" evidence="1">
    <location>
        <begin position="350"/>
        <end position="362"/>
    </location>
</feature>
<evidence type="ECO:0000313" key="4">
    <source>
        <dbReference type="EMBL" id="KAJ4964892.1"/>
    </source>
</evidence>
<evidence type="ECO:0000259" key="3">
    <source>
        <dbReference type="Pfam" id="PF24766"/>
    </source>
</evidence>
<dbReference type="InterPro" id="IPR003034">
    <property type="entry name" value="SAP_dom"/>
</dbReference>